<evidence type="ECO:0000313" key="3">
    <source>
        <dbReference type="EMBL" id="PXV85044.1"/>
    </source>
</evidence>
<keyword evidence="2" id="KW-0472">Membrane</keyword>
<feature type="region of interest" description="Disordered" evidence="1">
    <location>
        <begin position="75"/>
        <end position="103"/>
    </location>
</feature>
<evidence type="ECO:0000256" key="2">
    <source>
        <dbReference type="SAM" id="Phobius"/>
    </source>
</evidence>
<keyword evidence="2" id="KW-1133">Transmembrane helix</keyword>
<feature type="transmembrane region" description="Helical" evidence="2">
    <location>
        <begin position="42"/>
        <end position="64"/>
    </location>
</feature>
<name>A0A255IBI4_9FIRM</name>
<keyword evidence="5" id="KW-1185">Reference proteome</keyword>
<sequence length="103" mass="11251">MLKKNSVTSTSLGLRIIVGGYLVYLAYSLIPAIKTASNLKETIFWVGIVALFFGVGGLMAIFSVKALIKGEYDKGIESEESSKKDETKHDTEEKDDSGSNEEK</sequence>
<organism evidence="4 5">
    <name type="scientific">Lachnotalea glycerini</name>
    <dbReference type="NCBI Taxonomy" id="1763509"/>
    <lineage>
        <taxon>Bacteria</taxon>
        <taxon>Bacillati</taxon>
        <taxon>Bacillota</taxon>
        <taxon>Clostridia</taxon>
        <taxon>Lachnospirales</taxon>
        <taxon>Lachnospiraceae</taxon>
        <taxon>Lachnotalea</taxon>
    </lineage>
</organism>
<gene>
    <name evidence="3" type="ORF">C8E03_12016</name>
    <name evidence="4" type="ORF">CG710_021045</name>
</gene>
<comment type="caution">
    <text evidence="4">The sequence shown here is derived from an EMBL/GenBank/DDBJ whole genome shotgun (WGS) entry which is preliminary data.</text>
</comment>
<accession>A0A255IBI4</accession>
<dbReference type="Proteomes" id="UP000216411">
    <property type="component" value="Unassembled WGS sequence"/>
</dbReference>
<evidence type="ECO:0000313" key="5">
    <source>
        <dbReference type="Proteomes" id="UP000216411"/>
    </source>
</evidence>
<feature type="transmembrane region" description="Helical" evidence="2">
    <location>
        <begin position="12"/>
        <end position="30"/>
    </location>
</feature>
<keyword evidence="2" id="KW-0812">Transmembrane</keyword>
<protein>
    <submittedName>
        <fullName evidence="4">Uncharacterized protein</fullName>
    </submittedName>
</protein>
<reference evidence="4 5" key="1">
    <citation type="journal article" date="2017" name="Genome Announc.">
        <title>Draft Genome Sequence of a Sporulating and Motile Strain of Lachnotalea glycerini Isolated from Water in Quebec City, Canada.</title>
        <authorList>
            <person name="Maheux A.F."/>
            <person name="Boudreau D.K."/>
            <person name="Berube E."/>
            <person name="Boissinot M."/>
            <person name="Raymond F."/>
            <person name="Brodeur S."/>
            <person name="Corbeil J."/>
            <person name="Isabel S."/>
            <person name="Omar R.F."/>
            <person name="Bergeron M.G."/>
        </authorList>
    </citation>
    <scope>NUCLEOTIDE SEQUENCE [LARGE SCALE GENOMIC DNA]</scope>
    <source>
        <strain evidence="4 5">CCRI-19302</strain>
    </source>
</reference>
<evidence type="ECO:0000256" key="1">
    <source>
        <dbReference type="SAM" id="MobiDB-lite"/>
    </source>
</evidence>
<dbReference type="OrthoDB" id="9956569at2"/>
<dbReference type="EMBL" id="NOKA02000118">
    <property type="protein sequence ID" value="RDY27142.1"/>
    <property type="molecule type" value="Genomic_DNA"/>
</dbReference>
<proteinExistence type="predicted"/>
<dbReference type="RefSeq" id="WP_094378003.1">
    <property type="nucleotide sequence ID" value="NZ_NOKA02000118.1"/>
</dbReference>
<reference evidence="3 6" key="2">
    <citation type="submission" date="2018-05" db="EMBL/GenBank/DDBJ databases">
        <title>Genomic Encyclopedia of Type Strains, Phase IV (KMG-IV): sequencing the most valuable type-strain genomes for metagenomic binning, comparative biology and taxonomic classification.</title>
        <authorList>
            <person name="Goeker M."/>
        </authorList>
    </citation>
    <scope>NUCLEOTIDE SEQUENCE [LARGE SCALE GENOMIC DNA]</scope>
    <source>
        <strain evidence="3 6">DSM 28816</strain>
    </source>
</reference>
<evidence type="ECO:0000313" key="4">
    <source>
        <dbReference type="EMBL" id="RDY27142.1"/>
    </source>
</evidence>
<evidence type="ECO:0000313" key="6">
    <source>
        <dbReference type="Proteomes" id="UP000247523"/>
    </source>
</evidence>
<reference evidence="4" key="3">
    <citation type="submission" date="2018-07" db="EMBL/GenBank/DDBJ databases">
        <authorList>
            <person name="Quirk P.G."/>
            <person name="Krulwich T.A."/>
        </authorList>
    </citation>
    <scope>NUCLEOTIDE SEQUENCE</scope>
    <source>
        <strain evidence="4">CCRI-19302</strain>
    </source>
</reference>
<dbReference type="AlphaFoldDB" id="A0A255IBI4"/>
<dbReference type="Proteomes" id="UP000247523">
    <property type="component" value="Unassembled WGS sequence"/>
</dbReference>
<dbReference type="EMBL" id="QICS01000020">
    <property type="protein sequence ID" value="PXV85044.1"/>
    <property type="molecule type" value="Genomic_DNA"/>
</dbReference>